<dbReference type="PANTHER" id="PTHR30570">
    <property type="entry name" value="PERIPLASMIC PHOSPHATE BINDING COMPONENT OF PHOSPHATE ABC TRANSPORTER"/>
    <property type="match status" value="1"/>
</dbReference>
<keyword evidence="2" id="KW-0812">Transmembrane</keyword>
<keyword evidence="2" id="KW-1133">Transmembrane helix</keyword>
<dbReference type="Proteomes" id="UP000232223">
    <property type="component" value="Chromosome"/>
</dbReference>
<dbReference type="Gene3D" id="3.40.190.10">
    <property type="entry name" value="Periplasmic binding protein-like II"/>
    <property type="match status" value="2"/>
</dbReference>
<evidence type="ECO:0000313" key="5">
    <source>
        <dbReference type="Proteomes" id="UP000232223"/>
    </source>
</evidence>
<dbReference type="NCBIfam" id="TIGR04505">
    <property type="entry name" value="PtsS_plasma"/>
    <property type="match status" value="1"/>
</dbReference>
<dbReference type="KEGG" id="mtab:MTABA_v1c02440"/>
<dbReference type="RefSeq" id="WP_100679394.1">
    <property type="nucleotide sequence ID" value="NZ_CP024969.1"/>
</dbReference>
<reference evidence="4 5" key="1">
    <citation type="submission" date="2017-11" db="EMBL/GenBank/DDBJ databases">
        <title>Genome sequence of Mesoplasma tabanidae BARC 857 (ATCC 49584).</title>
        <authorList>
            <person name="Lo W.-S."/>
            <person name="Kuo C.-H."/>
        </authorList>
    </citation>
    <scope>NUCLEOTIDE SEQUENCE [LARGE SCALE GENOMIC DNA]</scope>
    <source>
        <strain evidence="4 5">BARC 857</strain>
    </source>
</reference>
<dbReference type="PANTHER" id="PTHR30570:SF1">
    <property type="entry name" value="PHOSPHATE-BINDING PROTEIN PSTS"/>
    <property type="match status" value="1"/>
</dbReference>
<evidence type="ECO:0000256" key="1">
    <source>
        <dbReference type="ARBA" id="ARBA00022729"/>
    </source>
</evidence>
<keyword evidence="1" id="KW-0732">Signal</keyword>
<dbReference type="OrthoDB" id="396902at2"/>
<dbReference type="InterPro" id="IPR050811">
    <property type="entry name" value="Phosphate_ABC_transporter"/>
</dbReference>
<protein>
    <submittedName>
        <fullName evidence="4">Phosphate ABC transporter substrate-binding protein</fullName>
    </submittedName>
</protein>
<dbReference type="InterPro" id="IPR030980">
    <property type="entry name" value="PtsS_plasma"/>
</dbReference>
<keyword evidence="5" id="KW-1185">Reference proteome</keyword>
<organism evidence="4 5">
    <name type="scientific">Mesoplasma tabanidae</name>
    <dbReference type="NCBI Taxonomy" id="219745"/>
    <lineage>
        <taxon>Bacteria</taxon>
        <taxon>Bacillati</taxon>
        <taxon>Mycoplasmatota</taxon>
        <taxon>Mollicutes</taxon>
        <taxon>Entomoplasmatales</taxon>
        <taxon>Entomoplasmataceae</taxon>
        <taxon>Mesoplasma</taxon>
    </lineage>
</organism>
<name>A0A2K8P3X0_9MOLU</name>
<dbReference type="SUPFAM" id="SSF53850">
    <property type="entry name" value="Periplasmic binding protein-like II"/>
    <property type="match status" value="1"/>
</dbReference>
<sequence length="385" mass="43085">MNKKFFLVMVIVVGTIIGLWSWTLVAPNNSISIGGSASVQPLLKKLTDKYKTEDGKKFVYSATGSGAGVTNVQEGVYEIGFISKKVSPTDWDEKKGFEMPINENEALFKELKDEDINNKDWYWEQLQKQEGIEDTYRSIEFADDSIVFVYNDKGTGFDKFLEQSELKYFAFEVNEEGNIKEDKENSRTNASHQILKAIYSPDSQNNLITWNDLAVMIATLFSGEDKTVIDKNIALANSLVSNKVKVTPYSSTSGSGTRSSFNNLTGIEPGNAVKEYGANGTIYGQIEKSPGSIGFVSMLYGASDSKNVKSVKITQNDNIWDPSSKDPNQDLSTYPLTRPFIAIFKYNTDNEEKLHQIVNFLFWMATSKEVEKFYSSLGLSQVVLK</sequence>
<dbReference type="Pfam" id="PF12849">
    <property type="entry name" value="PBP_like_2"/>
    <property type="match status" value="1"/>
</dbReference>
<keyword evidence="2" id="KW-0472">Membrane</keyword>
<evidence type="ECO:0000313" key="4">
    <source>
        <dbReference type="EMBL" id="ATZ21447.1"/>
    </source>
</evidence>
<evidence type="ECO:0000259" key="3">
    <source>
        <dbReference type="Pfam" id="PF12849"/>
    </source>
</evidence>
<dbReference type="AlphaFoldDB" id="A0A2K8P3X0"/>
<dbReference type="EMBL" id="CP024969">
    <property type="protein sequence ID" value="ATZ21447.1"/>
    <property type="molecule type" value="Genomic_DNA"/>
</dbReference>
<proteinExistence type="predicted"/>
<evidence type="ECO:0000256" key="2">
    <source>
        <dbReference type="SAM" id="Phobius"/>
    </source>
</evidence>
<feature type="transmembrane region" description="Helical" evidence="2">
    <location>
        <begin position="5"/>
        <end position="25"/>
    </location>
</feature>
<dbReference type="InterPro" id="IPR024370">
    <property type="entry name" value="PBP_domain"/>
</dbReference>
<feature type="domain" description="PBP" evidence="3">
    <location>
        <begin position="30"/>
        <end position="89"/>
    </location>
</feature>
<accession>A0A2K8P3X0</accession>
<gene>
    <name evidence="4" type="primary">pstS</name>
    <name evidence="4" type="ORF">MTABA_v1c02440</name>
</gene>